<evidence type="ECO:0000313" key="2">
    <source>
        <dbReference type="EMBL" id="UTW04921.1"/>
    </source>
</evidence>
<dbReference type="EMBL" id="CP073344">
    <property type="protein sequence ID" value="UTW04921.1"/>
    <property type="molecule type" value="Genomic_DNA"/>
</dbReference>
<dbReference type="Proteomes" id="UP001059950">
    <property type="component" value="Chromosome"/>
</dbReference>
<feature type="transmembrane region" description="Helical" evidence="1">
    <location>
        <begin position="6"/>
        <end position="25"/>
    </location>
</feature>
<protein>
    <submittedName>
        <fullName evidence="2">Uncharacterized protein</fullName>
    </submittedName>
</protein>
<keyword evidence="1" id="KW-0472">Membrane</keyword>
<sequence>MAGVSDGILIGGAGGAIAGITVYLVQYIHNKWRDFSDSRKVYKWLSANSSPEDGKSFRSTRAIASYNNMTIDRVRYICSQHQKIYLSTGKNEDLWSIHGREQKGFFDVDWQ</sequence>
<gene>
    <name evidence="2" type="ORF">KDX31_07960</name>
</gene>
<accession>A0ABY5GY28</accession>
<reference evidence="2" key="1">
    <citation type="submission" date="2021-04" db="EMBL/GenBank/DDBJ databases">
        <title>Oceanospirillales bacteria with DddD are important DMSP degraders in coastal seawater.</title>
        <authorList>
            <person name="Liu J."/>
        </authorList>
    </citation>
    <scope>NUCLEOTIDE SEQUENCE</scope>
    <source>
        <strain evidence="2">GY6</strain>
    </source>
</reference>
<keyword evidence="1" id="KW-0812">Transmembrane</keyword>
<organism evidence="2 3">
    <name type="scientific">Amphritea atlantica</name>
    <dbReference type="NCBI Taxonomy" id="355243"/>
    <lineage>
        <taxon>Bacteria</taxon>
        <taxon>Pseudomonadati</taxon>
        <taxon>Pseudomonadota</taxon>
        <taxon>Gammaproteobacteria</taxon>
        <taxon>Oceanospirillales</taxon>
        <taxon>Oceanospirillaceae</taxon>
        <taxon>Amphritea</taxon>
    </lineage>
</organism>
<keyword evidence="1" id="KW-1133">Transmembrane helix</keyword>
<proteinExistence type="predicted"/>
<evidence type="ECO:0000256" key="1">
    <source>
        <dbReference type="SAM" id="Phobius"/>
    </source>
</evidence>
<keyword evidence="3" id="KW-1185">Reference proteome</keyword>
<name>A0ABY5GY28_9GAMM</name>
<evidence type="ECO:0000313" key="3">
    <source>
        <dbReference type="Proteomes" id="UP001059950"/>
    </source>
</evidence>